<sequence>MPGPKCVNQPNIPRPPNLDGTPSPSPPTTSAQHAEDLMTEGEIYVDANEHGLNGGSD</sequence>
<feature type="region of interest" description="Disordered" evidence="1">
    <location>
        <begin position="1"/>
        <end position="33"/>
    </location>
</feature>
<accession>A0A392RY61</accession>
<keyword evidence="3" id="KW-1185">Reference proteome</keyword>
<organism evidence="2 3">
    <name type="scientific">Trifolium medium</name>
    <dbReference type="NCBI Taxonomy" id="97028"/>
    <lineage>
        <taxon>Eukaryota</taxon>
        <taxon>Viridiplantae</taxon>
        <taxon>Streptophyta</taxon>
        <taxon>Embryophyta</taxon>
        <taxon>Tracheophyta</taxon>
        <taxon>Spermatophyta</taxon>
        <taxon>Magnoliopsida</taxon>
        <taxon>eudicotyledons</taxon>
        <taxon>Gunneridae</taxon>
        <taxon>Pentapetalae</taxon>
        <taxon>rosids</taxon>
        <taxon>fabids</taxon>
        <taxon>Fabales</taxon>
        <taxon>Fabaceae</taxon>
        <taxon>Papilionoideae</taxon>
        <taxon>50 kb inversion clade</taxon>
        <taxon>NPAAA clade</taxon>
        <taxon>Hologalegina</taxon>
        <taxon>IRL clade</taxon>
        <taxon>Trifolieae</taxon>
        <taxon>Trifolium</taxon>
    </lineage>
</organism>
<feature type="non-terminal residue" evidence="2">
    <location>
        <position position="57"/>
    </location>
</feature>
<dbReference type="Proteomes" id="UP000265520">
    <property type="component" value="Unassembled WGS sequence"/>
</dbReference>
<comment type="caution">
    <text evidence="2">The sequence shown here is derived from an EMBL/GenBank/DDBJ whole genome shotgun (WGS) entry which is preliminary data.</text>
</comment>
<reference evidence="2 3" key="1">
    <citation type="journal article" date="2018" name="Front. Plant Sci.">
        <title>Red Clover (Trifolium pratense) and Zigzag Clover (T. medium) - A Picture of Genomic Similarities and Differences.</title>
        <authorList>
            <person name="Dluhosova J."/>
            <person name="Istvanek J."/>
            <person name="Nedelnik J."/>
            <person name="Repkova J."/>
        </authorList>
    </citation>
    <scope>NUCLEOTIDE SEQUENCE [LARGE SCALE GENOMIC DNA]</scope>
    <source>
        <strain evidence="3">cv. 10/8</strain>
        <tissue evidence="2">Leaf</tissue>
    </source>
</reference>
<evidence type="ECO:0000313" key="3">
    <source>
        <dbReference type="Proteomes" id="UP000265520"/>
    </source>
</evidence>
<dbReference type="EMBL" id="LXQA010286743">
    <property type="protein sequence ID" value="MCI41024.1"/>
    <property type="molecule type" value="Genomic_DNA"/>
</dbReference>
<evidence type="ECO:0000313" key="2">
    <source>
        <dbReference type="EMBL" id="MCI41024.1"/>
    </source>
</evidence>
<evidence type="ECO:0000256" key="1">
    <source>
        <dbReference type="SAM" id="MobiDB-lite"/>
    </source>
</evidence>
<proteinExistence type="predicted"/>
<dbReference type="AlphaFoldDB" id="A0A392RY61"/>
<name>A0A392RY61_9FABA</name>
<protein>
    <submittedName>
        <fullName evidence="2">Uncharacterized protein</fullName>
    </submittedName>
</protein>